<dbReference type="Proteomes" id="UP000585474">
    <property type="component" value="Unassembled WGS sequence"/>
</dbReference>
<organism evidence="2 3">
    <name type="scientific">Actinidia rufa</name>
    <dbReference type="NCBI Taxonomy" id="165716"/>
    <lineage>
        <taxon>Eukaryota</taxon>
        <taxon>Viridiplantae</taxon>
        <taxon>Streptophyta</taxon>
        <taxon>Embryophyta</taxon>
        <taxon>Tracheophyta</taxon>
        <taxon>Spermatophyta</taxon>
        <taxon>Magnoliopsida</taxon>
        <taxon>eudicotyledons</taxon>
        <taxon>Gunneridae</taxon>
        <taxon>Pentapetalae</taxon>
        <taxon>asterids</taxon>
        <taxon>Ericales</taxon>
        <taxon>Actinidiaceae</taxon>
        <taxon>Actinidia</taxon>
    </lineage>
</organism>
<proteinExistence type="predicted"/>
<evidence type="ECO:0000313" key="3">
    <source>
        <dbReference type="Proteomes" id="UP000585474"/>
    </source>
</evidence>
<keyword evidence="3" id="KW-1185">Reference proteome</keyword>
<evidence type="ECO:0000256" key="1">
    <source>
        <dbReference type="SAM" id="MobiDB-lite"/>
    </source>
</evidence>
<comment type="caution">
    <text evidence="2">The sequence shown here is derived from an EMBL/GenBank/DDBJ whole genome shotgun (WGS) entry which is preliminary data.</text>
</comment>
<dbReference type="AlphaFoldDB" id="A0A7J0DAL4"/>
<name>A0A7J0DAL4_9ERIC</name>
<sequence>MNSQLATREREREAQEKMTSDPSSRGEVLRQGEFSPTTTQERTRVSRVAREEITDELAGKKGINRQLQGRSRKQRLALFLLRKRDSRDYLNGRLCRGLLLHPGQIGLTKSTSGKRLHLMA</sequence>
<accession>A0A7J0DAL4</accession>
<reference evidence="3" key="1">
    <citation type="submission" date="2019-07" db="EMBL/GenBank/DDBJ databases">
        <title>De Novo Assembly of kiwifruit Actinidia rufa.</title>
        <authorList>
            <person name="Sugita-Konishi S."/>
            <person name="Sato K."/>
            <person name="Mori E."/>
            <person name="Abe Y."/>
            <person name="Kisaki G."/>
            <person name="Hamano K."/>
            <person name="Suezawa K."/>
            <person name="Otani M."/>
            <person name="Fukuda T."/>
            <person name="Manabe T."/>
            <person name="Gomi K."/>
            <person name="Tabuchi M."/>
            <person name="Akimitsu K."/>
            <person name="Kataoka I."/>
        </authorList>
    </citation>
    <scope>NUCLEOTIDE SEQUENCE [LARGE SCALE GENOMIC DNA]</scope>
    <source>
        <strain evidence="3">cv. Fuchu</strain>
    </source>
</reference>
<gene>
    <name evidence="2" type="ORF">Acr_00g0013370</name>
</gene>
<feature type="region of interest" description="Disordered" evidence="1">
    <location>
        <begin position="1"/>
        <end position="47"/>
    </location>
</feature>
<evidence type="ECO:0000313" key="2">
    <source>
        <dbReference type="EMBL" id="GFS30681.1"/>
    </source>
</evidence>
<dbReference type="EMBL" id="BJWL01000126">
    <property type="protein sequence ID" value="GFS30681.1"/>
    <property type="molecule type" value="Genomic_DNA"/>
</dbReference>
<feature type="compositionally biased region" description="Basic and acidic residues" evidence="1">
    <location>
        <begin position="7"/>
        <end position="19"/>
    </location>
</feature>
<protein>
    <submittedName>
        <fullName evidence="2">Uncharacterized protein</fullName>
    </submittedName>
</protein>